<dbReference type="Proteomes" id="UP001358614">
    <property type="component" value="Chromosome 2"/>
</dbReference>
<dbReference type="KEGG" id="ker:91106584"/>
<gene>
    <name evidence="1" type="ORF">V865_007783</name>
</gene>
<dbReference type="GeneID" id="91106584"/>
<proteinExistence type="predicted"/>
<dbReference type="AlphaFoldDB" id="A0AAX4KVQ6"/>
<evidence type="ECO:0000313" key="1">
    <source>
        <dbReference type="EMBL" id="WWD09655.1"/>
    </source>
</evidence>
<evidence type="ECO:0000313" key="2">
    <source>
        <dbReference type="Proteomes" id="UP001358614"/>
    </source>
</evidence>
<accession>A0AAX4KVQ6</accession>
<name>A0AAX4KVQ6_9TREE</name>
<protein>
    <submittedName>
        <fullName evidence="1">Uncharacterized protein</fullName>
    </submittedName>
</protein>
<sequence length="227" mass="25314">MSSEDISYNDDQYQTLEASTDDGRRYRLVVDMIRGEIVEGSYDFAGSIEGYSKSSISFGSNTSNLTRMVPLNDLSQDHIDKLSTFVRASTKQAIDMTLNQPGRGMTELRQENGDLKSQVSSWRKIGIANAMMASSVALLGMYNLNYYKQVKEELSELKSKQNQCNNDNHQSVAIQSTQGKKSEDGDTGTIIRVDLAATCPGEKAEDDHEICTWLAFLPREQEEDINA</sequence>
<reference evidence="1 2" key="1">
    <citation type="submission" date="2024-01" db="EMBL/GenBank/DDBJ databases">
        <title>Comparative genomics of Cryptococcus and Kwoniella reveals pathogenesis evolution and contrasting modes of karyotype evolution via chromosome fusion or intercentromeric recombination.</title>
        <authorList>
            <person name="Coelho M.A."/>
            <person name="David-Palma M."/>
            <person name="Shea T."/>
            <person name="Bowers K."/>
            <person name="McGinley-Smith S."/>
            <person name="Mohammad A.W."/>
            <person name="Gnirke A."/>
            <person name="Yurkov A.M."/>
            <person name="Nowrousian M."/>
            <person name="Sun S."/>
            <person name="Cuomo C.A."/>
            <person name="Heitman J."/>
        </authorList>
    </citation>
    <scope>NUCLEOTIDE SEQUENCE [LARGE SCALE GENOMIC DNA]</scope>
    <source>
        <strain evidence="1 2">PYCC6329</strain>
    </source>
</reference>
<keyword evidence="2" id="KW-1185">Reference proteome</keyword>
<organism evidence="1 2">
    <name type="scientific">Kwoniella europaea PYCC6329</name>
    <dbReference type="NCBI Taxonomy" id="1423913"/>
    <lineage>
        <taxon>Eukaryota</taxon>
        <taxon>Fungi</taxon>
        <taxon>Dikarya</taxon>
        <taxon>Basidiomycota</taxon>
        <taxon>Agaricomycotina</taxon>
        <taxon>Tremellomycetes</taxon>
        <taxon>Tremellales</taxon>
        <taxon>Cryptococcaceae</taxon>
        <taxon>Kwoniella</taxon>
    </lineage>
</organism>
<dbReference type="EMBL" id="CP144090">
    <property type="protein sequence ID" value="WWD09655.1"/>
    <property type="molecule type" value="Genomic_DNA"/>
</dbReference>
<dbReference type="RefSeq" id="XP_066087622.1">
    <property type="nucleotide sequence ID" value="XM_066231525.1"/>
</dbReference>